<evidence type="ECO:0000313" key="4">
    <source>
        <dbReference type="EMBL" id="GLB36282.1"/>
    </source>
</evidence>
<dbReference type="Gene3D" id="1.10.340.30">
    <property type="entry name" value="Hypothetical protein, domain 2"/>
    <property type="match status" value="1"/>
</dbReference>
<dbReference type="InterPro" id="IPR011257">
    <property type="entry name" value="DNA_glycosylase"/>
</dbReference>
<reference evidence="4" key="1">
    <citation type="submission" date="2022-07" db="EMBL/GenBank/DDBJ databases">
        <title>The genome of Lyophyllum shimeji provides insight into the initial evolution of ectomycorrhizal fungal genome.</title>
        <authorList>
            <person name="Kobayashi Y."/>
            <person name="Shibata T."/>
            <person name="Hirakawa H."/>
            <person name="Shigenobu S."/>
            <person name="Nishiyama T."/>
            <person name="Yamada A."/>
            <person name="Hasebe M."/>
            <person name="Kawaguchi M."/>
        </authorList>
    </citation>
    <scope>NUCLEOTIDE SEQUENCE</scope>
    <source>
        <strain evidence="4">AT787</strain>
    </source>
</reference>
<dbReference type="OrthoDB" id="10265068at2759"/>
<keyword evidence="2" id="KW-0539">Nucleus</keyword>
<evidence type="ECO:0000256" key="1">
    <source>
        <dbReference type="ARBA" id="ARBA00004123"/>
    </source>
</evidence>
<evidence type="ECO:0000313" key="5">
    <source>
        <dbReference type="Proteomes" id="UP001063166"/>
    </source>
</evidence>
<dbReference type="AlphaFoldDB" id="A0A9P3UKD4"/>
<dbReference type="EMBL" id="BRPK01000003">
    <property type="protein sequence ID" value="GLB36282.1"/>
    <property type="molecule type" value="Genomic_DNA"/>
</dbReference>
<organism evidence="4 5">
    <name type="scientific">Lyophyllum shimeji</name>
    <name type="common">Hon-shimeji</name>
    <name type="synonym">Tricholoma shimeji</name>
    <dbReference type="NCBI Taxonomy" id="47721"/>
    <lineage>
        <taxon>Eukaryota</taxon>
        <taxon>Fungi</taxon>
        <taxon>Dikarya</taxon>
        <taxon>Basidiomycota</taxon>
        <taxon>Agaricomycotina</taxon>
        <taxon>Agaricomycetes</taxon>
        <taxon>Agaricomycetidae</taxon>
        <taxon>Agaricales</taxon>
        <taxon>Tricholomatineae</taxon>
        <taxon>Lyophyllaceae</taxon>
        <taxon>Lyophyllum</taxon>
    </lineage>
</organism>
<evidence type="ECO:0000256" key="2">
    <source>
        <dbReference type="ARBA" id="ARBA00023242"/>
    </source>
</evidence>
<dbReference type="Proteomes" id="UP001063166">
    <property type="component" value="Unassembled WGS sequence"/>
</dbReference>
<gene>
    <name evidence="4" type="ORF">LshimejAT787_0305700</name>
</gene>
<protein>
    <submittedName>
        <fullName evidence="4">DNA glycosylase</fullName>
    </submittedName>
</protein>
<evidence type="ECO:0000256" key="3">
    <source>
        <dbReference type="SAM" id="MobiDB-lite"/>
    </source>
</evidence>
<dbReference type="GO" id="GO:0003824">
    <property type="term" value="F:catalytic activity"/>
    <property type="evidence" value="ECO:0007669"/>
    <property type="project" value="InterPro"/>
</dbReference>
<dbReference type="InterPro" id="IPR045138">
    <property type="entry name" value="MeCP2/MBD4"/>
</dbReference>
<comment type="caution">
    <text evidence="4">The sequence shown here is derived from an EMBL/GenBank/DDBJ whole genome shotgun (WGS) entry which is preliminary data.</text>
</comment>
<dbReference type="PANTHER" id="PTHR15074">
    <property type="entry name" value="METHYL-CPG-BINDING PROTEIN"/>
    <property type="match status" value="1"/>
</dbReference>
<dbReference type="GO" id="GO:0003677">
    <property type="term" value="F:DNA binding"/>
    <property type="evidence" value="ECO:0007669"/>
    <property type="project" value="InterPro"/>
</dbReference>
<dbReference type="GO" id="GO:0005634">
    <property type="term" value="C:nucleus"/>
    <property type="evidence" value="ECO:0007669"/>
    <property type="project" value="UniProtKB-SubCell"/>
</dbReference>
<dbReference type="SUPFAM" id="SSF48150">
    <property type="entry name" value="DNA-glycosylase"/>
    <property type="match status" value="1"/>
</dbReference>
<name>A0A9P3UKD4_LYOSH</name>
<proteinExistence type="predicted"/>
<dbReference type="PANTHER" id="PTHR15074:SF0">
    <property type="entry name" value="METHYL-CPG-BINDING DOMAIN PROTEIN 4-LIKE PROTEIN"/>
    <property type="match status" value="1"/>
</dbReference>
<accession>A0A9P3UKD4</accession>
<feature type="region of interest" description="Disordered" evidence="3">
    <location>
        <begin position="164"/>
        <end position="187"/>
    </location>
</feature>
<comment type="subcellular location">
    <subcellularLocation>
        <location evidence="1">Nucleus</location>
    </subcellularLocation>
</comment>
<dbReference type="GO" id="GO:0006281">
    <property type="term" value="P:DNA repair"/>
    <property type="evidence" value="ECO:0007669"/>
    <property type="project" value="InterPro"/>
</dbReference>
<keyword evidence="5" id="KW-1185">Reference proteome</keyword>
<sequence>MASTPRRTKTANRAVTLSPYFSRAGYIAPHTTALQSDSGFVSDDGDDDDSFDSELFPCDPLFCYYFRSFLVLYRQLAVLKPALMQERVSDDPWKLLVAVTLLNKTSGRLAILVFWKIIGKWATPWALSQADTAELTAIIQSLGTQNIRARRLINLSKRYLEDPPRLPDLRPSTPRAPSSCCPPKRDRYPPTPISHLPGAGPYALDSYRIFCTVGHPSTAEEWKIVMPSDKELIRYLRWKWAFIERKEWAPMLGVIRPVTLAYLKSLVSELNINL</sequence>